<feature type="transmembrane region" description="Helical" evidence="13">
    <location>
        <begin position="311"/>
        <end position="335"/>
    </location>
</feature>
<dbReference type="FunFam" id="1.20.1070.10:FF:000255">
    <property type="entry name" value="Allatostatin A receptor"/>
    <property type="match status" value="1"/>
</dbReference>
<keyword evidence="11 12" id="KW-0807">Transducer</keyword>
<dbReference type="PANTHER" id="PTHR45695">
    <property type="entry name" value="LEUCOKININ RECEPTOR-RELATED"/>
    <property type="match status" value="1"/>
</dbReference>
<dbReference type="EMBL" id="NCKV01001529">
    <property type="protein sequence ID" value="RWS28189.1"/>
    <property type="molecule type" value="Genomic_DNA"/>
</dbReference>
<dbReference type="InterPro" id="IPR017452">
    <property type="entry name" value="GPCR_Rhodpsn_7TM"/>
</dbReference>
<dbReference type="InterPro" id="IPR000276">
    <property type="entry name" value="GPCR_Rhodpsn"/>
</dbReference>
<keyword evidence="7 13" id="KW-0472">Membrane</keyword>
<evidence type="ECO:0000256" key="4">
    <source>
        <dbReference type="ARBA" id="ARBA00022692"/>
    </source>
</evidence>
<dbReference type="OrthoDB" id="2132067at2759"/>
<comment type="caution">
    <text evidence="15">The sequence shown here is derived from an EMBL/GenBank/DDBJ whole genome shotgun (WGS) entry which is preliminary data.</text>
</comment>
<feature type="transmembrane region" description="Helical" evidence="13">
    <location>
        <begin position="137"/>
        <end position="155"/>
    </location>
</feature>
<evidence type="ECO:0000256" key="7">
    <source>
        <dbReference type="ARBA" id="ARBA00023136"/>
    </source>
</evidence>
<feature type="transmembrane region" description="Helical" evidence="13">
    <location>
        <begin position="277"/>
        <end position="299"/>
    </location>
</feature>
<dbReference type="VEuPathDB" id="VectorBase:LDEU003852"/>
<evidence type="ECO:0000256" key="2">
    <source>
        <dbReference type="ARBA" id="ARBA00010663"/>
    </source>
</evidence>
<dbReference type="SUPFAM" id="SSF81321">
    <property type="entry name" value="Family A G protein-coupled receptor-like"/>
    <property type="match status" value="1"/>
</dbReference>
<evidence type="ECO:0000256" key="8">
    <source>
        <dbReference type="ARBA" id="ARBA00023157"/>
    </source>
</evidence>
<feature type="transmembrane region" description="Helical" evidence="13">
    <location>
        <begin position="57"/>
        <end position="85"/>
    </location>
</feature>
<evidence type="ECO:0000259" key="14">
    <source>
        <dbReference type="PROSITE" id="PS50262"/>
    </source>
</evidence>
<keyword evidence="16" id="KW-1185">Reference proteome</keyword>
<dbReference type="InterPro" id="IPR000405">
    <property type="entry name" value="Galanin_rcpt"/>
</dbReference>
<keyword evidence="3" id="KW-1003">Cell membrane</keyword>
<evidence type="ECO:0000313" key="16">
    <source>
        <dbReference type="Proteomes" id="UP000288716"/>
    </source>
</evidence>
<reference evidence="15 16" key="1">
    <citation type="journal article" date="2018" name="Gigascience">
        <title>Genomes of trombidid mites reveal novel predicted allergens and laterally-transferred genes associated with secondary metabolism.</title>
        <authorList>
            <person name="Dong X."/>
            <person name="Chaisiri K."/>
            <person name="Xia D."/>
            <person name="Armstrong S.D."/>
            <person name="Fang Y."/>
            <person name="Donnelly M.J."/>
            <person name="Kadowaki T."/>
            <person name="McGarry J.W."/>
            <person name="Darby A.C."/>
            <person name="Makepeace B.L."/>
        </authorList>
    </citation>
    <scope>NUCLEOTIDE SEQUENCE [LARGE SCALE GENOMIC DNA]</scope>
    <source>
        <strain evidence="15">UoL-UT</strain>
    </source>
</reference>
<evidence type="ECO:0000256" key="3">
    <source>
        <dbReference type="ARBA" id="ARBA00022475"/>
    </source>
</evidence>
<evidence type="ECO:0000256" key="11">
    <source>
        <dbReference type="ARBA" id="ARBA00023224"/>
    </source>
</evidence>
<evidence type="ECO:0000313" key="15">
    <source>
        <dbReference type="EMBL" id="RWS28189.1"/>
    </source>
</evidence>
<keyword evidence="5 13" id="KW-1133">Transmembrane helix</keyword>
<keyword evidence="6 12" id="KW-0297">G-protein coupled receptor</keyword>
<dbReference type="Gene3D" id="1.20.1070.10">
    <property type="entry name" value="Rhodopsin 7-helix transmembrane proteins"/>
    <property type="match status" value="1"/>
</dbReference>
<organism evidence="15 16">
    <name type="scientific">Leptotrombidium deliense</name>
    <dbReference type="NCBI Taxonomy" id="299467"/>
    <lineage>
        <taxon>Eukaryota</taxon>
        <taxon>Metazoa</taxon>
        <taxon>Ecdysozoa</taxon>
        <taxon>Arthropoda</taxon>
        <taxon>Chelicerata</taxon>
        <taxon>Arachnida</taxon>
        <taxon>Acari</taxon>
        <taxon>Acariformes</taxon>
        <taxon>Trombidiformes</taxon>
        <taxon>Prostigmata</taxon>
        <taxon>Anystina</taxon>
        <taxon>Parasitengona</taxon>
        <taxon>Trombiculoidea</taxon>
        <taxon>Trombiculidae</taxon>
        <taxon>Leptotrombidium</taxon>
    </lineage>
</organism>
<dbReference type="STRING" id="299467.A0A443SL09"/>
<gene>
    <name evidence="15" type="ORF">B4U80_04070</name>
</gene>
<protein>
    <submittedName>
        <fullName evidence="15">Allatostatin-A receptor-like protein</fullName>
    </submittedName>
</protein>
<dbReference type="PROSITE" id="PS50262">
    <property type="entry name" value="G_PROTEIN_RECEP_F1_2"/>
    <property type="match status" value="1"/>
</dbReference>
<dbReference type="PROSITE" id="PS00237">
    <property type="entry name" value="G_PROTEIN_RECEP_F1_1"/>
    <property type="match status" value="1"/>
</dbReference>
<sequence length="388" mass="43844">MFQSEEDLSSSSAVLDRAKQNISQALCDRLLTNCSFTSNRNETDTETGLDLMMIDKYISIIVPIFFGIIVVVGLIGNALVVIVVLCNPQMRSTTNLLIINLAIADLLFIVVCVPFTAWDYALSYWPFGLVCCRIVQYFIHVCAYASIYTLVLMSLDRFLAVVHPITSMSIRTEKNAYWAIGATWITVLVLCIPALFTYNILTEEREAGQFFDYCLFNFTDYNHGLFQLCFFISSYVVPLTLAFILYMLMLKRLWFGVVPGGQMSTESVRCKKRVTRLVVVVVVIFAVCWMPIQLVLVLKSFNAYPMRSVNIVIQIVGQVLAYMNSCVNPILYAFLSENFRKAFRKVIACNTSNRQFSNLTMRNDGERTGGEITIASHTKLTKLTNGNV</sequence>
<dbReference type="Pfam" id="PF00001">
    <property type="entry name" value="7tm_1"/>
    <property type="match status" value="1"/>
</dbReference>
<evidence type="ECO:0000256" key="6">
    <source>
        <dbReference type="ARBA" id="ARBA00023040"/>
    </source>
</evidence>
<dbReference type="PANTHER" id="PTHR45695:SF23">
    <property type="entry name" value="GALANIN-LIKE G-PROTEIN COUPLED RECEPTOR NPR-9"/>
    <property type="match status" value="1"/>
</dbReference>
<keyword evidence="4 12" id="KW-0812">Transmembrane</keyword>
<name>A0A443SL09_9ACAR</name>
<dbReference type="AlphaFoldDB" id="A0A443SL09"/>
<evidence type="ECO:0000256" key="12">
    <source>
        <dbReference type="RuleBase" id="RU000688"/>
    </source>
</evidence>
<feature type="transmembrane region" description="Helical" evidence="13">
    <location>
        <begin position="225"/>
        <end position="248"/>
    </location>
</feature>
<keyword evidence="8" id="KW-1015">Disulfide bond</keyword>
<dbReference type="GO" id="GO:0005886">
    <property type="term" value="C:plasma membrane"/>
    <property type="evidence" value="ECO:0007669"/>
    <property type="project" value="UniProtKB-SubCell"/>
</dbReference>
<comment type="similarity">
    <text evidence="2 12">Belongs to the G-protein coupled receptor 1 family.</text>
</comment>
<feature type="transmembrane region" description="Helical" evidence="13">
    <location>
        <begin position="97"/>
        <end position="117"/>
    </location>
</feature>
<evidence type="ECO:0000256" key="9">
    <source>
        <dbReference type="ARBA" id="ARBA00023170"/>
    </source>
</evidence>
<dbReference type="GO" id="GO:0004930">
    <property type="term" value="F:G protein-coupled receptor activity"/>
    <property type="evidence" value="ECO:0007669"/>
    <property type="project" value="UniProtKB-KW"/>
</dbReference>
<evidence type="ECO:0000256" key="13">
    <source>
        <dbReference type="SAM" id="Phobius"/>
    </source>
</evidence>
<keyword evidence="9 12" id="KW-0675">Receptor</keyword>
<accession>A0A443SL09</accession>
<dbReference type="Proteomes" id="UP000288716">
    <property type="component" value="Unassembled WGS sequence"/>
</dbReference>
<dbReference type="CDD" id="cd15096">
    <property type="entry name" value="7tmA_AstA_R_insect"/>
    <property type="match status" value="1"/>
</dbReference>
<evidence type="ECO:0000256" key="10">
    <source>
        <dbReference type="ARBA" id="ARBA00023180"/>
    </source>
</evidence>
<dbReference type="SMART" id="SM01381">
    <property type="entry name" value="7TM_GPCR_Srsx"/>
    <property type="match status" value="1"/>
</dbReference>
<feature type="transmembrane region" description="Helical" evidence="13">
    <location>
        <begin position="176"/>
        <end position="196"/>
    </location>
</feature>
<evidence type="ECO:0000256" key="1">
    <source>
        <dbReference type="ARBA" id="ARBA00004651"/>
    </source>
</evidence>
<proteinExistence type="inferred from homology"/>
<feature type="domain" description="G-protein coupled receptors family 1 profile" evidence="14">
    <location>
        <begin position="76"/>
        <end position="332"/>
    </location>
</feature>
<dbReference type="PRINTS" id="PR00663">
    <property type="entry name" value="GALANINR"/>
</dbReference>
<comment type="subcellular location">
    <subcellularLocation>
        <location evidence="1">Cell membrane</location>
        <topology evidence="1">Multi-pass membrane protein</topology>
    </subcellularLocation>
</comment>
<keyword evidence="10" id="KW-0325">Glycoprotein</keyword>
<dbReference type="PRINTS" id="PR00237">
    <property type="entry name" value="GPCRRHODOPSN"/>
</dbReference>
<evidence type="ECO:0000256" key="5">
    <source>
        <dbReference type="ARBA" id="ARBA00022989"/>
    </source>
</evidence>